<keyword evidence="1" id="KW-0175">Coiled coil</keyword>
<evidence type="ECO:0000313" key="4">
    <source>
        <dbReference type="EMBL" id="KAJ8315531.1"/>
    </source>
</evidence>
<feature type="domain" description="MAP3K HisK-N-like globin" evidence="3">
    <location>
        <begin position="147"/>
        <end position="201"/>
    </location>
</feature>
<gene>
    <name evidence="4" type="ORF">KUTeg_007681</name>
</gene>
<name>A0ABQ9FE00_TEGGR</name>
<reference evidence="4 5" key="1">
    <citation type="submission" date="2022-12" db="EMBL/GenBank/DDBJ databases">
        <title>Chromosome-level genome of Tegillarca granosa.</title>
        <authorList>
            <person name="Kim J."/>
        </authorList>
    </citation>
    <scope>NUCLEOTIDE SEQUENCE [LARGE SCALE GENOMIC DNA]</scope>
    <source>
        <strain evidence="4">Teg-2019</strain>
        <tissue evidence="4">Adductor muscle</tissue>
    </source>
</reference>
<dbReference type="EMBL" id="JARBDR010000337">
    <property type="protein sequence ID" value="KAJ8315531.1"/>
    <property type="molecule type" value="Genomic_DNA"/>
</dbReference>
<evidence type="ECO:0000313" key="5">
    <source>
        <dbReference type="Proteomes" id="UP001217089"/>
    </source>
</evidence>
<evidence type="ECO:0000259" key="3">
    <source>
        <dbReference type="Pfam" id="PF20302"/>
    </source>
</evidence>
<dbReference type="InterPro" id="IPR046873">
    <property type="entry name" value="HisK-N-like"/>
</dbReference>
<evidence type="ECO:0000256" key="1">
    <source>
        <dbReference type="SAM" id="Coils"/>
    </source>
</evidence>
<accession>A0ABQ9FE00</accession>
<protein>
    <recommendedName>
        <fullName evidence="3">MAP3K HisK-N-like globin domain-containing protein</fullName>
    </recommendedName>
</protein>
<proteinExistence type="predicted"/>
<feature type="coiled-coil region" evidence="1">
    <location>
        <begin position="238"/>
        <end position="265"/>
    </location>
</feature>
<organism evidence="4 5">
    <name type="scientific">Tegillarca granosa</name>
    <name type="common">Malaysian cockle</name>
    <name type="synonym">Anadara granosa</name>
    <dbReference type="NCBI Taxonomy" id="220873"/>
    <lineage>
        <taxon>Eukaryota</taxon>
        <taxon>Metazoa</taxon>
        <taxon>Spiralia</taxon>
        <taxon>Lophotrochozoa</taxon>
        <taxon>Mollusca</taxon>
        <taxon>Bivalvia</taxon>
        <taxon>Autobranchia</taxon>
        <taxon>Pteriomorphia</taxon>
        <taxon>Arcoida</taxon>
        <taxon>Arcoidea</taxon>
        <taxon>Arcidae</taxon>
        <taxon>Tegillarca</taxon>
    </lineage>
</organism>
<keyword evidence="5" id="KW-1185">Reference proteome</keyword>
<feature type="region of interest" description="Disordered" evidence="2">
    <location>
        <begin position="206"/>
        <end position="232"/>
    </location>
</feature>
<comment type="caution">
    <text evidence="4">The sequence shown here is derived from an EMBL/GenBank/DDBJ whole genome shotgun (WGS) entry which is preliminary data.</text>
</comment>
<dbReference type="Proteomes" id="UP001217089">
    <property type="component" value="Unassembled WGS sequence"/>
</dbReference>
<sequence length="392" mass="44242">MSCDLFAYSDPKYHRSRSLHTGLVMLDVADGRGNLRLTMPRSRSPSPFRPLSPLALTHDALRVSPDSQISACSSLNLSPDVSEVEAGSVDSSGRDGGFYLLRKDSERRITLVHILTHDIDQNHIHVDLNLHVYYSVASLCVIKNLTFQSDKLKEAVDFDVTATMEIQLALYVFHEAPHWMFALDSLLRNAVQAAINVLSPELGANIAGNNNKEEENETSGVPSTNSAKSNLSYRKTASKELNSQLETIEEENIRLLQELVDVSRAFGETLKKSISEKKLIMEHIQIFSEFTPGIIATSSLSSREMFIDNILYPSAKVLDHSYMFVVPEIHEPPDESLLKWLKDNHFDADSIDKICHEQFILDDLLEILTGGVKCRLWRLILEHRKERKKMPD</sequence>
<evidence type="ECO:0000256" key="2">
    <source>
        <dbReference type="SAM" id="MobiDB-lite"/>
    </source>
</evidence>
<feature type="compositionally biased region" description="Polar residues" evidence="2">
    <location>
        <begin position="218"/>
        <end position="232"/>
    </location>
</feature>
<dbReference type="Pfam" id="PF20302">
    <property type="entry name" value="HisK-N-like"/>
    <property type="match status" value="1"/>
</dbReference>